<feature type="domain" description="C2H2-type" evidence="5">
    <location>
        <begin position="93"/>
        <end position="115"/>
    </location>
</feature>
<comment type="caution">
    <text evidence="6">The sequence shown here is derived from an EMBL/GenBank/DDBJ whole genome shotgun (WGS) entry which is preliminary data.</text>
</comment>
<dbReference type="Gene3D" id="3.30.160.60">
    <property type="entry name" value="Classic Zinc Finger"/>
    <property type="match status" value="1"/>
</dbReference>
<evidence type="ECO:0000256" key="3">
    <source>
        <dbReference type="ARBA" id="ARBA00022737"/>
    </source>
</evidence>
<dbReference type="OrthoDB" id="6417226at2759"/>
<organism evidence="6 7">
    <name type="scientific">Scyliorhinus torazame</name>
    <name type="common">Cloudy catshark</name>
    <name type="synonym">Catulus torazame</name>
    <dbReference type="NCBI Taxonomy" id="75743"/>
    <lineage>
        <taxon>Eukaryota</taxon>
        <taxon>Metazoa</taxon>
        <taxon>Chordata</taxon>
        <taxon>Craniata</taxon>
        <taxon>Vertebrata</taxon>
        <taxon>Chondrichthyes</taxon>
        <taxon>Elasmobranchii</taxon>
        <taxon>Galeomorphii</taxon>
        <taxon>Galeoidea</taxon>
        <taxon>Carcharhiniformes</taxon>
        <taxon>Scyliorhinidae</taxon>
        <taxon>Scyliorhinus</taxon>
    </lineage>
</organism>
<dbReference type="GO" id="GO:0000978">
    <property type="term" value="F:RNA polymerase II cis-regulatory region sequence-specific DNA binding"/>
    <property type="evidence" value="ECO:0007669"/>
    <property type="project" value="TreeGrafter"/>
</dbReference>
<name>A0A401QN34_SCYTO</name>
<keyword evidence="4" id="KW-0862">Zinc</keyword>
<dbReference type="AlphaFoldDB" id="A0A401QN34"/>
<evidence type="ECO:0000259" key="5">
    <source>
        <dbReference type="SMART" id="SM00355"/>
    </source>
</evidence>
<gene>
    <name evidence="6" type="ORF">scyTo_0027374</name>
</gene>
<dbReference type="GO" id="GO:0045664">
    <property type="term" value="P:regulation of neuron differentiation"/>
    <property type="evidence" value="ECO:0007669"/>
    <property type="project" value="TreeGrafter"/>
</dbReference>
<keyword evidence="7" id="KW-1185">Reference proteome</keyword>
<keyword evidence="2" id="KW-0479">Metal-binding</keyword>
<feature type="domain" description="C2H2-type" evidence="5">
    <location>
        <begin position="37"/>
        <end position="61"/>
    </location>
</feature>
<dbReference type="GO" id="GO:0000981">
    <property type="term" value="F:DNA-binding transcription factor activity, RNA polymerase II-specific"/>
    <property type="evidence" value="ECO:0007669"/>
    <property type="project" value="TreeGrafter"/>
</dbReference>
<reference evidence="6 7" key="1">
    <citation type="journal article" date="2018" name="Nat. Ecol. Evol.">
        <title>Shark genomes provide insights into elasmobranch evolution and the origin of vertebrates.</title>
        <authorList>
            <person name="Hara Y"/>
            <person name="Yamaguchi K"/>
            <person name="Onimaru K"/>
            <person name="Kadota M"/>
            <person name="Koyanagi M"/>
            <person name="Keeley SD"/>
            <person name="Tatsumi K"/>
            <person name="Tanaka K"/>
            <person name="Motone F"/>
            <person name="Kageyama Y"/>
            <person name="Nozu R"/>
            <person name="Adachi N"/>
            <person name="Nishimura O"/>
            <person name="Nakagawa R"/>
            <person name="Tanegashima C"/>
            <person name="Kiyatake I"/>
            <person name="Matsumoto R"/>
            <person name="Murakumo K"/>
            <person name="Nishida K"/>
            <person name="Terakita A"/>
            <person name="Kuratani S"/>
            <person name="Sato K"/>
            <person name="Hyodo S Kuraku.S."/>
        </authorList>
    </citation>
    <scope>NUCLEOTIDE SEQUENCE [LARGE SCALE GENOMIC DNA]</scope>
</reference>
<proteinExistence type="predicted"/>
<dbReference type="InterPro" id="IPR051968">
    <property type="entry name" value="ZnFinger_Homeobox_TR"/>
</dbReference>
<evidence type="ECO:0000313" key="7">
    <source>
        <dbReference type="Proteomes" id="UP000288216"/>
    </source>
</evidence>
<protein>
    <recommendedName>
        <fullName evidence="5">C2H2-type domain-containing protein</fullName>
    </recommendedName>
</protein>
<evidence type="ECO:0000256" key="1">
    <source>
        <dbReference type="ARBA" id="ARBA00004123"/>
    </source>
</evidence>
<dbReference type="InterPro" id="IPR013087">
    <property type="entry name" value="Znf_C2H2_type"/>
</dbReference>
<dbReference type="PANTHER" id="PTHR45891">
    <property type="entry name" value="ZINC FINGER HOMEOBOX PROTEIN"/>
    <property type="match status" value="1"/>
</dbReference>
<dbReference type="GO" id="GO:0005634">
    <property type="term" value="C:nucleus"/>
    <property type="evidence" value="ECO:0007669"/>
    <property type="project" value="UniProtKB-SubCell"/>
</dbReference>
<accession>A0A401QN34</accession>
<dbReference type="GO" id="GO:0046872">
    <property type="term" value="F:metal ion binding"/>
    <property type="evidence" value="ECO:0007669"/>
    <property type="project" value="UniProtKB-KW"/>
</dbReference>
<dbReference type="EMBL" id="BFAA01329449">
    <property type="protein sequence ID" value="GCB86718.1"/>
    <property type="molecule type" value="Genomic_DNA"/>
</dbReference>
<dbReference type="OMA" id="QHATHIQ"/>
<keyword evidence="3" id="KW-0677">Repeat</keyword>
<evidence type="ECO:0000313" key="6">
    <source>
        <dbReference type="EMBL" id="GCB86718.1"/>
    </source>
</evidence>
<sequence>MVCRVYGSDSLEALHAHAGASRHLPEEDWREVSVDLHHCKLCSYSTQLKANFQLHLKTDKHSQKYQLVAHLRLGAPGSELQLAALNPANPVHLRCNLCHFETNSRDKLRLHVAGHCHQENLKVYK</sequence>
<comment type="subcellular location">
    <subcellularLocation>
        <location evidence="1">Nucleus</location>
    </subcellularLocation>
</comment>
<dbReference type="Proteomes" id="UP000288216">
    <property type="component" value="Unassembled WGS sequence"/>
</dbReference>
<evidence type="ECO:0000256" key="2">
    <source>
        <dbReference type="ARBA" id="ARBA00022723"/>
    </source>
</evidence>
<dbReference type="Pfam" id="PF24056">
    <property type="entry name" value="zf-C2H2_ZFHX3"/>
    <property type="match status" value="1"/>
</dbReference>
<dbReference type="STRING" id="75743.A0A401QN34"/>
<feature type="non-terminal residue" evidence="6">
    <location>
        <position position="125"/>
    </location>
</feature>
<evidence type="ECO:0000256" key="4">
    <source>
        <dbReference type="ARBA" id="ARBA00022833"/>
    </source>
</evidence>
<dbReference type="SMART" id="SM00355">
    <property type="entry name" value="ZnF_C2H2"/>
    <property type="match status" value="2"/>
</dbReference>
<dbReference type="PANTHER" id="PTHR45891:SF1">
    <property type="entry name" value="ZINC FINGER HOMEOBOX PROTEIN 2"/>
    <property type="match status" value="1"/>
</dbReference>